<dbReference type="Proteomes" id="UP000285274">
    <property type="component" value="Unassembled WGS sequence"/>
</dbReference>
<protein>
    <recommendedName>
        <fullName evidence="3">Sortase</fullName>
    </recommendedName>
</protein>
<dbReference type="AlphaFoldDB" id="A0A412JAN2"/>
<comment type="caution">
    <text evidence="1">The sequence shown here is derived from an EMBL/GenBank/DDBJ whole genome shotgun (WGS) entry which is preliminary data.</text>
</comment>
<accession>A0A412JAN2</accession>
<proteinExistence type="predicted"/>
<reference evidence="1 2" key="1">
    <citation type="submission" date="2018-08" db="EMBL/GenBank/DDBJ databases">
        <title>A genome reference for cultivated species of the human gut microbiota.</title>
        <authorList>
            <person name="Zou Y."/>
            <person name="Xue W."/>
            <person name="Luo G."/>
        </authorList>
    </citation>
    <scope>NUCLEOTIDE SEQUENCE [LARGE SCALE GENOMIC DNA]</scope>
    <source>
        <strain evidence="1 2">AF22-10AC</strain>
    </source>
</reference>
<dbReference type="EMBL" id="QRVM01000001">
    <property type="protein sequence ID" value="RGS49421.1"/>
    <property type="molecule type" value="Genomic_DNA"/>
</dbReference>
<gene>
    <name evidence="1" type="ORF">DWX92_00395</name>
</gene>
<name>A0A412JAN2_9FIRM</name>
<evidence type="ECO:0008006" key="3">
    <source>
        <dbReference type="Google" id="ProtNLM"/>
    </source>
</evidence>
<sequence>MTLVTCDTRDNNKRIVILAKLVNIANV</sequence>
<evidence type="ECO:0000313" key="2">
    <source>
        <dbReference type="Proteomes" id="UP000285274"/>
    </source>
</evidence>
<evidence type="ECO:0000313" key="1">
    <source>
        <dbReference type="EMBL" id="RGS49421.1"/>
    </source>
</evidence>
<dbReference type="SUPFAM" id="SSF63817">
    <property type="entry name" value="Sortase"/>
    <property type="match status" value="1"/>
</dbReference>
<dbReference type="InterPro" id="IPR023365">
    <property type="entry name" value="Sortase_dom-sf"/>
</dbReference>
<organism evidence="1 2">
    <name type="scientific">Holdemanella biformis</name>
    <dbReference type="NCBI Taxonomy" id="1735"/>
    <lineage>
        <taxon>Bacteria</taxon>
        <taxon>Bacillati</taxon>
        <taxon>Bacillota</taxon>
        <taxon>Erysipelotrichia</taxon>
        <taxon>Erysipelotrichales</taxon>
        <taxon>Erysipelotrichaceae</taxon>
        <taxon>Holdemanella</taxon>
    </lineage>
</organism>